<dbReference type="Proteomes" id="UP001165413">
    <property type="component" value="Unassembled WGS sequence"/>
</dbReference>
<dbReference type="EMBL" id="JANATA010000411">
    <property type="protein sequence ID" value="MCP3430064.1"/>
    <property type="molecule type" value="Genomic_DNA"/>
</dbReference>
<protein>
    <submittedName>
        <fullName evidence="1">DUF5669 family protein</fullName>
    </submittedName>
</protein>
<dbReference type="Pfam" id="PF18918">
    <property type="entry name" value="DUF5669"/>
    <property type="match status" value="1"/>
</dbReference>
<evidence type="ECO:0000313" key="1">
    <source>
        <dbReference type="EMBL" id="MCP3430064.1"/>
    </source>
</evidence>
<gene>
    <name evidence="1" type="ORF">NLF92_14085</name>
</gene>
<dbReference type="RefSeq" id="WP_254102897.1">
    <property type="nucleotide sequence ID" value="NZ_JANATA010000411.1"/>
</dbReference>
<comment type="caution">
    <text evidence="1">The sequence shown here is derived from an EMBL/GenBank/DDBJ whole genome shotgun (WGS) entry which is preliminary data.</text>
</comment>
<accession>A0AA41X7N9</accession>
<dbReference type="InterPro" id="IPR013468">
    <property type="entry name" value="CHP02647"/>
</dbReference>
<organism evidence="1 2">
    <name type="scientific">Opacimonas viscosa</name>
    <dbReference type="NCBI Taxonomy" id="2961944"/>
    <lineage>
        <taxon>Bacteria</taxon>
        <taxon>Pseudomonadati</taxon>
        <taxon>Pseudomonadota</taxon>
        <taxon>Gammaproteobacteria</taxon>
        <taxon>Alteromonadales</taxon>
        <taxon>Alteromonadaceae</taxon>
        <taxon>Opacimonas</taxon>
    </lineage>
</organism>
<dbReference type="AlphaFoldDB" id="A0AA41X7N9"/>
<reference evidence="1" key="1">
    <citation type="submission" date="2022-07" db="EMBL/GenBank/DDBJ databases">
        <title>Characterization of the Novel Bacterium Alteromonas immobilis LMIT006 and Alteromonas gregis LMIT007.</title>
        <authorList>
            <person name="Lin X."/>
        </authorList>
    </citation>
    <scope>NUCLEOTIDE SEQUENCE</scope>
    <source>
        <strain evidence="1">LMIT007</strain>
    </source>
</reference>
<evidence type="ECO:0000313" key="2">
    <source>
        <dbReference type="Proteomes" id="UP001165413"/>
    </source>
</evidence>
<feature type="non-terminal residue" evidence="1">
    <location>
        <position position="1"/>
    </location>
</feature>
<keyword evidence="2" id="KW-1185">Reference proteome</keyword>
<sequence>TQVDGGYLTDLGVDVVEHTRRINSAMCIKFN</sequence>
<name>A0AA41X7N9_9ALTE</name>
<proteinExistence type="predicted"/>